<accession>A0AA37I433</accession>
<dbReference type="Proteomes" id="UP000887097">
    <property type="component" value="Unassembled WGS sequence"/>
</dbReference>
<evidence type="ECO:0000313" key="3">
    <source>
        <dbReference type="Proteomes" id="UP000887097"/>
    </source>
</evidence>
<sequence length="102" mass="11608">MVTTSISKNSTSCSNEAILSNSDGFTAFCFGGYHIRFKAPYSLERYVDVVKWDNGYLVVLAKYIHNAEPEEEYIDLKPILEGLYIDSETFLKPIKKVRIAYA</sequence>
<proteinExistence type="predicted"/>
<dbReference type="InterPro" id="IPR056141">
    <property type="entry name" value="DUF7724"/>
</dbReference>
<dbReference type="RefSeq" id="WP_013063041.1">
    <property type="nucleotide sequence ID" value="NZ_BPTT01000001.1"/>
</dbReference>
<reference evidence="2" key="1">
    <citation type="submission" date="2021-08" db="EMBL/GenBank/DDBJ databases">
        <title>Prevotella lacticifex sp. nov., isolated from rumen of cow.</title>
        <authorList>
            <person name="Shinkai T."/>
            <person name="Ikeyama N."/>
            <person name="Kumagai M."/>
            <person name="Ohmori H."/>
            <person name="Sakamoto M."/>
            <person name="Ohkuma M."/>
            <person name="Mitsumori M."/>
        </authorList>
    </citation>
    <scope>NUCLEOTIDE SEQUENCE</scope>
    <source>
        <strain evidence="2">JCM 8259</strain>
    </source>
</reference>
<evidence type="ECO:0000313" key="2">
    <source>
        <dbReference type="EMBL" id="GJG34179.1"/>
    </source>
</evidence>
<dbReference type="EMBL" id="BPTT01000001">
    <property type="protein sequence ID" value="GJG34179.1"/>
    <property type="molecule type" value="Genomic_DNA"/>
</dbReference>
<gene>
    <name evidence="2" type="ORF">PRMUPPPA20_22880</name>
</gene>
<protein>
    <recommendedName>
        <fullName evidence="1">DUF7724 domain-containing protein</fullName>
    </recommendedName>
</protein>
<dbReference type="GeneID" id="31501286"/>
<comment type="caution">
    <text evidence="2">The sequence shown here is derived from an EMBL/GenBank/DDBJ whole genome shotgun (WGS) entry which is preliminary data.</text>
</comment>
<dbReference type="Pfam" id="PF24849">
    <property type="entry name" value="DUF7724"/>
    <property type="match status" value="1"/>
</dbReference>
<name>A0AA37I433_XYLRU</name>
<dbReference type="OMA" id="PYSLERY"/>
<dbReference type="AlphaFoldDB" id="A0AA37I433"/>
<feature type="domain" description="DUF7724" evidence="1">
    <location>
        <begin position="15"/>
        <end position="101"/>
    </location>
</feature>
<evidence type="ECO:0000259" key="1">
    <source>
        <dbReference type="Pfam" id="PF24849"/>
    </source>
</evidence>
<organism evidence="2 3">
    <name type="scientific">Xylanibacter ruminicola</name>
    <name type="common">Prevotella ruminicola</name>
    <dbReference type="NCBI Taxonomy" id="839"/>
    <lineage>
        <taxon>Bacteria</taxon>
        <taxon>Pseudomonadati</taxon>
        <taxon>Bacteroidota</taxon>
        <taxon>Bacteroidia</taxon>
        <taxon>Bacteroidales</taxon>
        <taxon>Prevotellaceae</taxon>
        <taxon>Xylanibacter</taxon>
    </lineage>
</organism>